<reference evidence="3" key="1">
    <citation type="journal article" date="2019" name="Int. J. Syst. Evol. Microbiol.">
        <title>The Global Catalogue of Microorganisms (GCM) 10K type strain sequencing project: providing services to taxonomists for standard genome sequencing and annotation.</title>
        <authorList>
            <consortium name="The Broad Institute Genomics Platform"/>
            <consortium name="The Broad Institute Genome Sequencing Center for Infectious Disease"/>
            <person name="Wu L."/>
            <person name="Ma J."/>
        </authorList>
    </citation>
    <scope>NUCLEOTIDE SEQUENCE [LARGE SCALE GENOMIC DNA]</scope>
    <source>
        <strain evidence="3">TISTR 1571</strain>
    </source>
</reference>
<keyword evidence="1" id="KW-0472">Membrane</keyword>
<keyword evidence="1" id="KW-0812">Transmembrane</keyword>
<sequence>MRVLFWVIVCFFIFYLGMQTANNHAEPEQNIIETEADFNQSSVTEESFNDVHDQVLSDDVESKSSSFYSIAVFLEDVVKTLFSVIFQFLYRFSAMFF</sequence>
<dbReference type="Proteomes" id="UP001597452">
    <property type="component" value="Unassembled WGS sequence"/>
</dbReference>
<keyword evidence="1" id="KW-1133">Transmembrane helix</keyword>
<accession>A0ABW5Q674</accession>
<name>A0ABW5Q674_9BACI</name>
<protein>
    <submittedName>
        <fullName evidence="2">Uncharacterized protein</fullName>
    </submittedName>
</protein>
<proteinExistence type="predicted"/>
<keyword evidence="3" id="KW-1185">Reference proteome</keyword>
<evidence type="ECO:0000313" key="3">
    <source>
        <dbReference type="Proteomes" id="UP001597452"/>
    </source>
</evidence>
<evidence type="ECO:0000256" key="1">
    <source>
        <dbReference type="SAM" id="Phobius"/>
    </source>
</evidence>
<evidence type="ECO:0000313" key="2">
    <source>
        <dbReference type="EMBL" id="MFD2637493.1"/>
    </source>
</evidence>
<dbReference type="EMBL" id="JBHUMZ010000007">
    <property type="protein sequence ID" value="MFD2637493.1"/>
    <property type="molecule type" value="Genomic_DNA"/>
</dbReference>
<dbReference type="RefSeq" id="WP_377326944.1">
    <property type="nucleotide sequence ID" value="NZ_JBHUMZ010000007.1"/>
</dbReference>
<feature type="transmembrane region" description="Helical" evidence="1">
    <location>
        <begin position="67"/>
        <end position="90"/>
    </location>
</feature>
<organism evidence="2 3">
    <name type="scientific">Piscibacillus salipiscarius</name>
    <dbReference type="NCBI Taxonomy" id="299480"/>
    <lineage>
        <taxon>Bacteria</taxon>
        <taxon>Bacillati</taxon>
        <taxon>Bacillota</taxon>
        <taxon>Bacilli</taxon>
        <taxon>Bacillales</taxon>
        <taxon>Bacillaceae</taxon>
        <taxon>Piscibacillus</taxon>
    </lineage>
</organism>
<comment type="caution">
    <text evidence="2">The sequence shown here is derived from an EMBL/GenBank/DDBJ whole genome shotgun (WGS) entry which is preliminary data.</text>
</comment>
<gene>
    <name evidence="2" type="ORF">ACFSW4_01230</name>
</gene>